<reference evidence="3 4" key="1">
    <citation type="submission" date="2017-02" db="EMBL/GenBank/DDBJ databases">
        <title>The new phylogeny of genus Mycobacterium.</title>
        <authorList>
            <person name="Tortoli E."/>
            <person name="Trovato A."/>
            <person name="Cirillo D.M."/>
        </authorList>
    </citation>
    <scope>NUCLEOTIDE SEQUENCE [LARGE SCALE GENOMIC DNA]</scope>
    <source>
        <strain evidence="3 4">DSM 43992</strain>
    </source>
</reference>
<protein>
    <recommendedName>
        <fullName evidence="2">PPE family C-terminal domain-containing protein</fullName>
    </recommendedName>
</protein>
<name>A0A1X0K892_MYCSC</name>
<evidence type="ECO:0000259" key="2">
    <source>
        <dbReference type="Pfam" id="PF12484"/>
    </source>
</evidence>
<dbReference type="InterPro" id="IPR022171">
    <property type="entry name" value="PPE_C"/>
</dbReference>
<dbReference type="EMBL" id="MVIJ01000041">
    <property type="protein sequence ID" value="ORB71231.1"/>
    <property type="molecule type" value="Genomic_DNA"/>
</dbReference>
<evidence type="ECO:0000256" key="1">
    <source>
        <dbReference type="SAM" id="MobiDB-lite"/>
    </source>
</evidence>
<organism evidence="3 4">
    <name type="scientific">Mycobacterium scrofulaceum</name>
    <dbReference type="NCBI Taxonomy" id="1783"/>
    <lineage>
        <taxon>Bacteria</taxon>
        <taxon>Bacillati</taxon>
        <taxon>Actinomycetota</taxon>
        <taxon>Actinomycetes</taxon>
        <taxon>Mycobacteriales</taxon>
        <taxon>Mycobacteriaceae</taxon>
        <taxon>Mycobacterium</taxon>
    </lineage>
</organism>
<feature type="region of interest" description="Disordered" evidence="1">
    <location>
        <begin position="69"/>
        <end position="88"/>
    </location>
</feature>
<gene>
    <name evidence="3" type="ORF">BST44_21990</name>
</gene>
<dbReference type="AlphaFoldDB" id="A0A1X0K892"/>
<evidence type="ECO:0000313" key="3">
    <source>
        <dbReference type="EMBL" id="ORB71231.1"/>
    </source>
</evidence>
<proteinExistence type="predicted"/>
<evidence type="ECO:0000313" key="4">
    <source>
        <dbReference type="Proteomes" id="UP000192601"/>
    </source>
</evidence>
<feature type="domain" description="PPE family C-terminal" evidence="2">
    <location>
        <begin position="15"/>
        <end position="69"/>
    </location>
</feature>
<dbReference type="Proteomes" id="UP000192601">
    <property type="component" value="Unassembled WGS sequence"/>
</dbReference>
<accession>A0A1X0K892</accession>
<comment type="caution">
    <text evidence="3">The sequence shown here is derived from an EMBL/GenBank/DDBJ whole genome shotgun (WGS) entry which is preliminary data.</text>
</comment>
<sequence length="88" mass="9194">MPGSLHDFSSVRVASAGLGAADALGLLSVPRNWLRDPAVEPTSVDGVDTGPSFAVPSARGFERGLMSMMTGHRPDALATDREERGEDA</sequence>
<feature type="compositionally biased region" description="Basic and acidic residues" evidence="1">
    <location>
        <begin position="72"/>
        <end position="88"/>
    </location>
</feature>
<keyword evidence="4" id="KW-1185">Reference proteome</keyword>
<dbReference type="Pfam" id="PF12484">
    <property type="entry name" value="PPE-SVP"/>
    <property type="match status" value="1"/>
</dbReference>